<reference evidence="3" key="1">
    <citation type="submission" date="2016-06" db="UniProtKB">
        <authorList>
            <consortium name="WormBaseParasite"/>
        </authorList>
    </citation>
    <scope>IDENTIFICATION</scope>
</reference>
<name>A0A183I4T9_9BILA</name>
<keyword evidence="2" id="KW-1185">Reference proteome</keyword>
<dbReference type="InterPro" id="IPR011009">
    <property type="entry name" value="Kinase-like_dom_sf"/>
</dbReference>
<dbReference type="WBParaSite" id="OFLC_0001476201-mRNA-1">
    <property type="protein sequence ID" value="OFLC_0001476201-mRNA-1"/>
    <property type="gene ID" value="OFLC_0001476201"/>
</dbReference>
<evidence type="ECO:0000313" key="1">
    <source>
        <dbReference type="EMBL" id="VDP18594.1"/>
    </source>
</evidence>
<dbReference type="EMBL" id="UZAJ01041160">
    <property type="protein sequence ID" value="VDP18594.1"/>
    <property type="molecule type" value="Genomic_DNA"/>
</dbReference>
<dbReference type="SUPFAM" id="SSF56112">
    <property type="entry name" value="Protein kinase-like (PK-like)"/>
    <property type="match status" value="1"/>
</dbReference>
<evidence type="ECO:0000313" key="2">
    <source>
        <dbReference type="Proteomes" id="UP000267606"/>
    </source>
</evidence>
<dbReference type="AlphaFoldDB" id="A0A183I4T9"/>
<dbReference type="PROSITE" id="PS00108">
    <property type="entry name" value="PROTEIN_KINASE_ST"/>
    <property type="match status" value="1"/>
</dbReference>
<sequence length="73" mass="8093">MGGDEIADFRPGEVHGGFATNVCSDEIASGEKDQYYGLIRDVIALHQVGFVHRDVKRGNMVIGINERDCRPFL</sequence>
<protein>
    <submittedName>
        <fullName evidence="3">Protein kinase domain-containing protein</fullName>
    </submittedName>
</protein>
<evidence type="ECO:0000313" key="3">
    <source>
        <dbReference type="WBParaSite" id="OFLC_0001476201-mRNA-1"/>
    </source>
</evidence>
<dbReference type="Proteomes" id="UP000267606">
    <property type="component" value="Unassembled WGS sequence"/>
</dbReference>
<dbReference type="GO" id="GO:0004672">
    <property type="term" value="F:protein kinase activity"/>
    <property type="evidence" value="ECO:0007669"/>
    <property type="project" value="InterPro"/>
</dbReference>
<organism evidence="3">
    <name type="scientific">Onchocerca flexuosa</name>
    <dbReference type="NCBI Taxonomy" id="387005"/>
    <lineage>
        <taxon>Eukaryota</taxon>
        <taxon>Metazoa</taxon>
        <taxon>Ecdysozoa</taxon>
        <taxon>Nematoda</taxon>
        <taxon>Chromadorea</taxon>
        <taxon>Rhabditida</taxon>
        <taxon>Spirurina</taxon>
        <taxon>Spiruromorpha</taxon>
        <taxon>Filarioidea</taxon>
        <taxon>Onchocercidae</taxon>
        <taxon>Onchocerca</taxon>
    </lineage>
</organism>
<proteinExistence type="predicted"/>
<dbReference type="InterPro" id="IPR008271">
    <property type="entry name" value="Ser/Thr_kinase_AS"/>
</dbReference>
<accession>A0A183I4T9</accession>
<reference evidence="1 2" key="2">
    <citation type="submission" date="2018-11" db="EMBL/GenBank/DDBJ databases">
        <authorList>
            <consortium name="Pathogen Informatics"/>
        </authorList>
    </citation>
    <scope>NUCLEOTIDE SEQUENCE [LARGE SCALE GENOMIC DNA]</scope>
</reference>
<gene>
    <name evidence="1" type="ORF">OFLC_LOCUS14751</name>
</gene>